<evidence type="ECO:0008006" key="4">
    <source>
        <dbReference type="Google" id="ProtNLM"/>
    </source>
</evidence>
<feature type="region of interest" description="Disordered" evidence="1">
    <location>
        <begin position="45"/>
        <end position="65"/>
    </location>
</feature>
<gene>
    <name evidence="2" type="ORF">HNR68_003153</name>
</gene>
<feature type="compositionally biased region" description="Polar residues" evidence="1">
    <location>
        <begin position="45"/>
        <end position="57"/>
    </location>
</feature>
<organism evidence="2 3">
    <name type="scientific">Saccharopolyspora hordei</name>
    <dbReference type="NCBI Taxonomy" id="1838"/>
    <lineage>
        <taxon>Bacteria</taxon>
        <taxon>Bacillati</taxon>
        <taxon>Actinomycetota</taxon>
        <taxon>Actinomycetes</taxon>
        <taxon>Pseudonocardiales</taxon>
        <taxon>Pseudonocardiaceae</taxon>
        <taxon>Saccharopolyspora</taxon>
    </lineage>
</organism>
<comment type="caution">
    <text evidence="2">The sequence shown here is derived from an EMBL/GenBank/DDBJ whole genome shotgun (WGS) entry which is preliminary data.</text>
</comment>
<reference evidence="2 3" key="1">
    <citation type="submission" date="2020-07" db="EMBL/GenBank/DDBJ databases">
        <title>Sequencing the genomes of 1000 actinobacteria strains.</title>
        <authorList>
            <person name="Klenk H.-P."/>
        </authorList>
    </citation>
    <scope>NUCLEOTIDE SEQUENCE [LARGE SCALE GENOMIC DNA]</scope>
    <source>
        <strain evidence="2 3">DSM 44065</strain>
    </source>
</reference>
<evidence type="ECO:0000313" key="3">
    <source>
        <dbReference type="Proteomes" id="UP000587002"/>
    </source>
</evidence>
<keyword evidence="3" id="KW-1185">Reference proteome</keyword>
<dbReference type="EMBL" id="JACCFJ010000001">
    <property type="protein sequence ID" value="NYI84523.1"/>
    <property type="molecule type" value="Genomic_DNA"/>
</dbReference>
<protein>
    <recommendedName>
        <fullName evidence="4">FXSXX-COOH protein</fullName>
    </recommendedName>
</protein>
<proteinExistence type="predicted"/>
<evidence type="ECO:0000313" key="2">
    <source>
        <dbReference type="EMBL" id="NYI84523.1"/>
    </source>
</evidence>
<accession>A0A853APP1</accession>
<evidence type="ECO:0000256" key="1">
    <source>
        <dbReference type="SAM" id="MobiDB-lite"/>
    </source>
</evidence>
<dbReference type="AlphaFoldDB" id="A0A853APP1"/>
<sequence length="65" mass="6761">MTFSPLDAEPGVASQLIDLGAISLPELRSLEDGALHRSLQHVVQQTADVGMTSPSGSSEGGERVD</sequence>
<dbReference type="RefSeq" id="WP_179721750.1">
    <property type="nucleotide sequence ID" value="NZ_BAABFH010000001.1"/>
</dbReference>
<dbReference type="Proteomes" id="UP000587002">
    <property type="component" value="Unassembled WGS sequence"/>
</dbReference>
<name>A0A853APP1_9PSEU</name>